<dbReference type="SUPFAM" id="SSF57184">
    <property type="entry name" value="Growth factor receptor domain"/>
    <property type="match status" value="1"/>
</dbReference>
<reference evidence="6" key="2">
    <citation type="submission" date="2025-08" db="UniProtKB">
        <authorList>
            <consortium name="Ensembl"/>
        </authorList>
    </citation>
    <scope>IDENTIFICATION</scope>
</reference>
<dbReference type="AlphaFoldDB" id="F7ECY5"/>
<evidence type="ECO:0000259" key="5">
    <source>
        <dbReference type="PROSITE" id="PS51323"/>
    </source>
</evidence>
<dbReference type="InterPro" id="IPR009030">
    <property type="entry name" value="Growth_fac_rcpt_cys_sf"/>
</dbReference>
<feature type="region of interest" description="Disordered" evidence="3">
    <location>
        <begin position="158"/>
        <end position="185"/>
    </location>
</feature>
<evidence type="ECO:0000256" key="2">
    <source>
        <dbReference type="ARBA" id="ARBA00023157"/>
    </source>
</evidence>
<dbReference type="PROSITE" id="PS51323">
    <property type="entry name" value="IGFBP_N_2"/>
    <property type="match status" value="1"/>
</dbReference>
<evidence type="ECO:0000313" key="6">
    <source>
        <dbReference type="Ensembl" id="ENSCJAP00000032624.4"/>
    </source>
</evidence>
<dbReference type="GO" id="GO:0008201">
    <property type="term" value="F:heparin binding"/>
    <property type="evidence" value="ECO:0007669"/>
    <property type="project" value="TreeGrafter"/>
</dbReference>
<keyword evidence="2" id="KW-1015">Disulfide bond</keyword>
<reference evidence="6" key="1">
    <citation type="submission" date="2009-03" db="EMBL/GenBank/DDBJ databases">
        <authorList>
            <person name="Warren W."/>
            <person name="Ye L."/>
            <person name="Minx P."/>
            <person name="Worley K."/>
            <person name="Gibbs R."/>
            <person name="Wilson R.K."/>
        </authorList>
    </citation>
    <scope>NUCLEOTIDE SEQUENCE [LARGE SCALE GENOMIC DNA]</scope>
</reference>
<evidence type="ECO:0000256" key="3">
    <source>
        <dbReference type="SAM" id="MobiDB-lite"/>
    </source>
</evidence>
<dbReference type="InterPro" id="IPR000867">
    <property type="entry name" value="IGFBP-like"/>
</dbReference>
<protein>
    <submittedName>
        <fullName evidence="6">Cellular communication network factor 5</fullName>
    </submittedName>
</protein>
<dbReference type="SMART" id="SM00121">
    <property type="entry name" value="IB"/>
    <property type="match status" value="1"/>
</dbReference>
<dbReference type="InterPro" id="IPR050941">
    <property type="entry name" value="CCN"/>
</dbReference>
<dbReference type="GO" id="GO:0005615">
    <property type="term" value="C:extracellular space"/>
    <property type="evidence" value="ECO:0007669"/>
    <property type="project" value="TreeGrafter"/>
</dbReference>
<accession>F7ECY5</accession>
<evidence type="ECO:0000256" key="1">
    <source>
        <dbReference type="ARBA" id="ARBA00022729"/>
    </source>
</evidence>
<evidence type="ECO:0000313" key="7">
    <source>
        <dbReference type="Proteomes" id="UP000008225"/>
    </source>
</evidence>
<feature type="chain" id="PRO_5023842343" evidence="4">
    <location>
        <begin position="24"/>
        <end position="208"/>
    </location>
</feature>
<dbReference type="GO" id="GO:0005178">
    <property type="term" value="F:integrin binding"/>
    <property type="evidence" value="ECO:0007669"/>
    <property type="project" value="TreeGrafter"/>
</dbReference>
<dbReference type="PANTHER" id="PTHR11348:SF22">
    <property type="entry name" value="CCN FAMILY MEMBER 5"/>
    <property type="match status" value="1"/>
</dbReference>
<dbReference type="GeneTree" id="ENSGT00940000160207"/>
<dbReference type="GO" id="GO:0031012">
    <property type="term" value="C:extracellular matrix"/>
    <property type="evidence" value="ECO:0007669"/>
    <property type="project" value="TreeGrafter"/>
</dbReference>
<evidence type="ECO:0000256" key="4">
    <source>
        <dbReference type="SAM" id="SignalP"/>
    </source>
</evidence>
<proteinExistence type="predicted"/>
<feature type="signal peptide" evidence="4">
    <location>
        <begin position="1"/>
        <end position="23"/>
    </location>
</feature>
<keyword evidence="1 4" id="KW-0732">Signal</keyword>
<dbReference type="PROSITE" id="PS00222">
    <property type="entry name" value="IGFBP_N_1"/>
    <property type="match status" value="1"/>
</dbReference>
<dbReference type="Pfam" id="PF00219">
    <property type="entry name" value="IGFBP"/>
    <property type="match status" value="1"/>
</dbReference>
<organism evidence="6 7">
    <name type="scientific">Callithrix jacchus</name>
    <name type="common">White-tufted-ear marmoset</name>
    <name type="synonym">Simia Jacchus</name>
    <dbReference type="NCBI Taxonomy" id="9483"/>
    <lineage>
        <taxon>Eukaryota</taxon>
        <taxon>Metazoa</taxon>
        <taxon>Chordata</taxon>
        <taxon>Craniata</taxon>
        <taxon>Vertebrata</taxon>
        <taxon>Euteleostomi</taxon>
        <taxon>Mammalia</taxon>
        <taxon>Eutheria</taxon>
        <taxon>Euarchontoglires</taxon>
        <taxon>Primates</taxon>
        <taxon>Haplorrhini</taxon>
        <taxon>Platyrrhini</taxon>
        <taxon>Cebidae</taxon>
        <taxon>Callitrichinae</taxon>
        <taxon>Callithrix</taxon>
        <taxon>Callithrix</taxon>
    </lineage>
</organism>
<sequence length="208" mass="21627">MRGTLQTHLLSFSLLCLLPKVCAQLCPMPCACPWSPPRCPLGVPLVMDGCGCCWVCARRLGEPCDQLHVCDASQGLVCQPRAGPGGHGALCLCKQDLSLLALSLLCLLVSPAQNGALPGDPARPPVGWAWPPGCPTRTASANWRPSTACACPGPAHPPGAADHRTGPSRAGQGMGTRAPGPCANGRWPLPRPLAAGNTSAWAHARHKY</sequence>
<dbReference type="InterPro" id="IPR017891">
    <property type="entry name" value="Insulin_GF-bd_Cys-rich_CS"/>
</dbReference>
<keyword evidence="7" id="KW-1185">Reference proteome</keyword>
<name>F7ECY5_CALJA</name>
<dbReference type="Proteomes" id="UP000008225">
    <property type="component" value="Chromosome 5"/>
</dbReference>
<dbReference type="HOGENOM" id="CLU_1986510_0_0_1"/>
<gene>
    <name evidence="6" type="primary">CCN5</name>
</gene>
<dbReference type="GO" id="GO:0045597">
    <property type="term" value="P:positive regulation of cell differentiation"/>
    <property type="evidence" value="ECO:0007669"/>
    <property type="project" value="TreeGrafter"/>
</dbReference>
<dbReference type="GO" id="GO:0007165">
    <property type="term" value="P:signal transduction"/>
    <property type="evidence" value="ECO:0007669"/>
    <property type="project" value="TreeGrafter"/>
</dbReference>
<dbReference type="Bgee" id="ENSCJAG00000017699">
    <property type="expression patterns" value="Expressed in testis and 2 other cell types or tissues"/>
</dbReference>
<reference evidence="6" key="3">
    <citation type="submission" date="2025-09" db="UniProtKB">
        <authorList>
            <consortium name="Ensembl"/>
        </authorList>
    </citation>
    <scope>IDENTIFICATION</scope>
</reference>
<dbReference type="GO" id="GO:0007155">
    <property type="term" value="P:cell adhesion"/>
    <property type="evidence" value="ECO:0007669"/>
    <property type="project" value="TreeGrafter"/>
</dbReference>
<dbReference type="PANTHER" id="PTHR11348">
    <property type="entry name" value="CONNECTIVE TISSUE GROWTH FACTOR-RELATED"/>
    <property type="match status" value="1"/>
</dbReference>
<dbReference type="Ensembl" id="ENSCJAT00000034480.5">
    <property type="protein sequence ID" value="ENSCJAP00000032624.4"/>
    <property type="gene ID" value="ENSCJAG00000017699.5"/>
</dbReference>
<feature type="domain" description="IGFBP N-terminal" evidence="5">
    <location>
        <begin position="22"/>
        <end position="94"/>
    </location>
</feature>